<dbReference type="RefSeq" id="WP_108783160.1">
    <property type="nucleotide sequence ID" value="NZ_OMKW01000003.1"/>
</dbReference>
<evidence type="ECO:0000256" key="3">
    <source>
        <dbReference type="ARBA" id="ARBA00022679"/>
    </source>
</evidence>
<feature type="transmembrane region" description="Helical" evidence="7">
    <location>
        <begin position="266"/>
        <end position="291"/>
    </location>
</feature>
<dbReference type="PANTHER" id="PTHR30589:SF0">
    <property type="entry name" value="PHOSPHATIDYLGLYCEROL--PROLIPOPROTEIN DIACYLGLYCERYL TRANSFERASE"/>
    <property type="match status" value="1"/>
</dbReference>
<evidence type="ECO:0000256" key="2">
    <source>
        <dbReference type="ARBA" id="ARBA00022475"/>
    </source>
</evidence>
<dbReference type="EMBL" id="OMKW01000003">
    <property type="protein sequence ID" value="SPF30477.1"/>
    <property type="molecule type" value="Genomic_DNA"/>
</dbReference>
<evidence type="ECO:0000256" key="6">
    <source>
        <dbReference type="ARBA" id="ARBA00023136"/>
    </source>
</evidence>
<name>A0A2R8AE08_9RHOB</name>
<feature type="transmembrane region" description="Helical" evidence="7">
    <location>
        <begin position="22"/>
        <end position="44"/>
    </location>
</feature>
<dbReference type="PANTHER" id="PTHR30589">
    <property type="entry name" value="PROLIPOPROTEIN DIACYLGLYCERYL TRANSFERASE"/>
    <property type="match status" value="1"/>
</dbReference>
<keyword evidence="9" id="KW-1185">Reference proteome</keyword>
<dbReference type="OrthoDB" id="871140at2"/>
<evidence type="ECO:0000256" key="1">
    <source>
        <dbReference type="ARBA" id="ARBA00007150"/>
    </source>
</evidence>
<feature type="transmembrane region" description="Helical" evidence="7">
    <location>
        <begin position="135"/>
        <end position="153"/>
    </location>
</feature>
<evidence type="ECO:0000256" key="5">
    <source>
        <dbReference type="ARBA" id="ARBA00022989"/>
    </source>
</evidence>
<reference evidence="8 9" key="1">
    <citation type="submission" date="2018-03" db="EMBL/GenBank/DDBJ databases">
        <authorList>
            <person name="Keele B.F."/>
        </authorList>
    </citation>
    <scope>NUCLEOTIDE SEQUENCE [LARGE SCALE GENOMIC DNA]</scope>
    <source>
        <strain evidence="8 9">CeCT 8812</strain>
    </source>
</reference>
<dbReference type="GO" id="GO:0008961">
    <property type="term" value="F:phosphatidylglycerol-prolipoprotein diacylglyceryl transferase activity"/>
    <property type="evidence" value="ECO:0007669"/>
    <property type="project" value="UniProtKB-UniRule"/>
</dbReference>
<feature type="transmembrane region" description="Helical" evidence="7">
    <location>
        <begin position="196"/>
        <end position="214"/>
    </location>
</feature>
<keyword evidence="5 7" id="KW-1133">Transmembrane helix</keyword>
<keyword evidence="3 7" id="KW-0808">Transferase</keyword>
<accession>A0A2R8AE08</accession>
<dbReference type="GO" id="GO:0005886">
    <property type="term" value="C:plasma membrane"/>
    <property type="evidence" value="ECO:0007669"/>
    <property type="project" value="UniProtKB-SubCell"/>
</dbReference>
<dbReference type="Proteomes" id="UP000244932">
    <property type="component" value="Unassembled WGS sequence"/>
</dbReference>
<feature type="transmembrane region" description="Helical" evidence="7">
    <location>
        <begin position="221"/>
        <end position="238"/>
    </location>
</feature>
<dbReference type="InterPro" id="IPR001640">
    <property type="entry name" value="Lgt"/>
</dbReference>
<comment type="pathway">
    <text evidence="7">Protein modification; lipoprotein biosynthesis (diacylglyceryl transfer).</text>
</comment>
<protein>
    <recommendedName>
        <fullName evidence="7">Phosphatidylglycerol--prolipoprotein diacylglyceryl transferase</fullName>
        <ecNumber evidence="7">2.5.1.145</ecNumber>
    </recommendedName>
</protein>
<keyword evidence="6 7" id="KW-0472">Membrane</keyword>
<gene>
    <name evidence="7 8" type="primary">lgt</name>
    <name evidence="8" type="ORF">POI8812_02815</name>
</gene>
<keyword evidence="8" id="KW-0328">Glycosyltransferase</keyword>
<dbReference type="HAMAP" id="MF_01147">
    <property type="entry name" value="Lgt"/>
    <property type="match status" value="1"/>
</dbReference>
<dbReference type="Pfam" id="PF01790">
    <property type="entry name" value="LGT"/>
    <property type="match status" value="1"/>
</dbReference>
<evidence type="ECO:0000313" key="8">
    <source>
        <dbReference type="EMBL" id="SPF30477.1"/>
    </source>
</evidence>
<keyword evidence="8" id="KW-0449">Lipoprotein</keyword>
<comment type="function">
    <text evidence="7">Catalyzes the transfer of the diacylglyceryl group from phosphatidylglycerol to the sulfhydryl group of the N-terminal cysteine of a prolipoprotein, the first step in the formation of mature lipoproteins.</text>
</comment>
<dbReference type="PROSITE" id="PS01311">
    <property type="entry name" value="LGT"/>
    <property type="match status" value="1"/>
</dbReference>
<organism evidence="8 9">
    <name type="scientific">Pontivivens insulae</name>
    <dbReference type="NCBI Taxonomy" id="1639689"/>
    <lineage>
        <taxon>Bacteria</taxon>
        <taxon>Pseudomonadati</taxon>
        <taxon>Pseudomonadota</taxon>
        <taxon>Alphaproteobacteria</taxon>
        <taxon>Rhodobacterales</taxon>
        <taxon>Paracoccaceae</taxon>
        <taxon>Pontivivens</taxon>
    </lineage>
</organism>
<comment type="subcellular location">
    <subcellularLocation>
        <location evidence="7">Cell membrane</location>
        <topology evidence="7">Multi-pass membrane protein</topology>
    </subcellularLocation>
</comment>
<evidence type="ECO:0000256" key="4">
    <source>
        <dbReference type="ARBA" id="ARBA00022692"/>
    </source>
</evidence>
<sequence length="297" mass="32953">MPFPEIDPIALEFTIFGFTLAIRWYALAYIAGILLGWLYAVRVLKVERLWDSRGPAMTPKLTEDFLTWIVVGIIAGGRLGYVLFYQPAYFAENPGEIIRIWDGGMSFHGGFLGVCAAIILFSRRHGLELMKVSDMVALVVPIGIFFGRIANFVNAELWGRPTTAPWGVEFPGVSAQTCPDFWTETCARHPSQLYEAGLEGILLGLVMAAAVWGWHMLKRPGFVAGMFFAGYGIGRFIVEFFRQGDAQYVSEGNPFGQVLRFGDSPWAGLSMGQILSTPMILIGIALMIWAIRRSRPA</sequence>
<dbReference type="NCBIfam" id="TIGR00544">
    <property type="entry name" value="lgt"/>
    <property type="match status" value="1"/>
</dbReference>
<evidence type="ECO:0000256" key="7">
    <source>
        <dbReference type="HAMAP-Rule" id="MF_01147"/>
    </source>
</evidence>
<feature type="binding site" evidence="7">
    <location>
        <position position="148"/>
    </location>
    <ligand>
        <name>a 1,2-diacyl-sn-glycero-3-phospho-(1'-sn-glycerol)</name>
        <dbReference type="ChEBI" id="CHEBI:64716"/>
    </ligand>
</feature>
<dbReference type="GO" id="GO:0042158">
    <property type="term" value="P:lipoprotein biosynthetic process"/>
    <property type="evidence" value="ECO:0007669"/>
    <property type="project" value="UniProtKB-UniRule"/>
</dbReference>
<dbReference type="UniPathway" id="UPA00664"/>
<keyword evidence="2 7" id="KW-1003">Cell membrane</keyword>
<evidence type="ECO:0000313" key="9">
    <source>
        <dbReference type="Proteomes" id="UP000244932"/>
    </source>
</evidence>
<proteinExistence type="inferred from homology"/>
<comment type="catalytic activity">
    <reaction evidence="7">
        <text>L-cysteinyl-[prolipoprotein] + a 1,2-diacyl-sn-glycero-3-phospho-(1'-sn-glycerol) = an S-1,2-diacyl-sn-glyceryl-L-cysteinyl-[prolipoprotein] + sn-glycerol 1-phosphate + H(+)</text>
        <dbReference type="Rhea" id="RHEA:56712"/>
        <dbReference type="Rhea" id="RHEA-COMP:14679"/>
        <dbReference type="Rhea" id="RHEA-COMP:14680"/>
        <dbReference type="ChEBI" id="CHEBI:15378"/>
        <dbReference type="ChEBI" id="CHEBI:29950"/>
        <dbReference type="ChEBI" id="CHEBI:57685"/>
        <dbReference type="ChEBI" id="CHEBI:64716"/>
        <dbReference type="ChEBI" id="CHEBI:140658"/>
        <dbReference type="EC" id="2.5.1.145"/>
    </reaction>
</comment>
<keyword evidence="4 7" id="KW-0812">Transmembrane</keyword>
<feature type="transmembrane region" description="Helical" evidence="7">
    <location>
        <begin position="65"/>
        <end position="85"/>
    </location>
</feature>
<dbReference type="EC" id="2.5.1.145" evidence="7"/>
<comment type="similarity">
    <text evidence="1 7">Belongs to the Lgt family.</text>
</comment>
<feature type="transmembrane region" description="Helical" evidence="7">
    <location>
        <begin position="105"/>
        <end position="123"/>
    </location>
</feature>
<dbReference type="AlphaFoldDB" id="A0A2R8AE08"/>